<proteinExistence type="predicted"/>
<dbReference type="EMBL" id="GBRH01262810">
    <property type="protein sequence ID" value="JAD35085.1"/>
    <property type="molecule type" value="Transcribed_RNA"/>
</dbReference>
<protein>
    <submittedName>
        <fullName evidence="2">Uncharacterized protein</fullName>
    </submittedName>
</protein>
<evidence type="ECO:0000256" key="1">
    <source>
        <dbReference type="SAM" id="MobiDB-lite"/>
    </source>
</evidence>
<accession>A0A0A8ZEC6</accession>
<feature type="region of interest" description="Disordered" evidence="1">
    <location>
        <begin position="1"/>
        <end position="33"/>
    </location>
</feature>
<feature type="compositionally biased region" description="Polar residues" evidence="1">
    <location>
        <begin position="18"/>
        <end position="33"/>
    </location>
</feature>
<reference evidence="2" key="1">
    <citation type="submission" date="2014-09" db="EMBL/GenBank/DDBJ databases">
        <authorList>
            <person name="Magalhaes I.L.F."/>
            <person name="Oliveira U."/>
            <person name="Santos F.R."/>
            <person name="Vidigal T.H.D.A."/>
            <person name="Brescovit A.D."/>
            <person name="Santos A.J."/>
        </authorList>
    </citation>
    <scope>NUCLEOTIDE SEQUENCE</scope>
    <source>
        <tissue evidence="2">Shoot tissue taken approximately 20 cm above the soil surface</tissue>
    </source>
</reference>
<organism evidence="2">
    <name type="scientific">Arundo donax</name>
    <name type="common">Giant reed</name>
    <name type="synonym">Donax arundinaceus</name>
    <dbReference type="NCBI Taxonomy" id="35708"/>
    <lineage>
        <taxon>Eukaryota</taxon>
        <taxon>Viridiplantae</taxon>
        <taxon>Streptophyta</taxon>
        <taxon>Embryophyta</taxon>
        <taxon>Tracheophyta</taxon>
        <taxon>Spermatophyta</taxon>
        <taxon>Magnoliopsida</taxon>
        <taxon>Liliopsida</taxon>
        <taxon>Poales</taxon>
        <taxon>Poaceae</taxon>
        <taxon>PACMAD clade</taxon>
        <taxon>Arundinoideae</taxon>
        <taxon>Arundineae</taxon>
        <taxon>Arundo</taxon>
    </lineage>
</organism>
<dbReference type="AlphaFoldDB" id="A0A0A8ZEC6"/>
<evidence type="ECO:0000313" key="2">
    <source>
        <dbReference type="EMBL" id="JAD35085.1"/>
    </source>
</evidence>
<sequence length="51" mass="5949">MLLTSFNPQKPKLDRLNGDNNPPCKTQIVTPTYQNPKHPTYRTFLLQEVHI</sequence>
<name>A0A0A8ZEC6_ARUDO</name>
<reference evidence="2" key="2">
    <citation type="journal article" date="2015" name="Data Brief">
        <title>Shoot transcriptome of the giant reed, Arundo donax.</title>
        <authorList>
            <person name="Barrero R.A."/>
            <person name="Guerrero F.D."/>
            <person name="Moolhuijzen P."/>
            <person name="Goolsby J.A."/>
            <person name="Tidwell J."/>
            <person name="Bellgard S.E."/>
            <person name="Bellgard M.I."/>
        </authorList>
    </citation>
    <scope>NUCLEOTIDE SEQUENCE</scope>
    <source>
        <tissue evidence="2">Shoot tissue taken approximately 20 cm above the soil surface</tissue>
    </source>
</reference>